<dbReference type="EMBL" id="SLUI01000001">
    <property type="protein sequence ID" value="TCL40302.1"/>
    <property type="molecule type" value="Genomic_DNA"/>
</dbReference>
<dbReference type="Proteomes" id="UP000295063">
    <property type="component" value="Unassembled WGS sequence"/>
</dbReference>
<dbReference type="InterPro" id="IPR012347">
    <property type="entry name" value="Ferritin-like"/>
</dbReference>
<reference evidence="1 2" key="1">
    <citation type="submission" date="2019-03" db="EMBL/GenBank/DDBJ databases">
        <title>Genomic Encyclopedia of Type Strains, Phase IV (KMG-IV): sequencing the most valuable type-strain genomes for metagenomic binning, comparative biology and taxonomic classification.</title>
        <authorList>
            <person name="Goeker M."/>
        </authorList>
    </citation>
    <scope>NUCLEOTIDE SEQUENCE [LARGE SCALE GENOMIC DNA]</scope>
    <source>
        <strain evidence="1 2">DSM 15969</strain>
    </source>
</reference>
<name>A0A4R1Q5G9_9FIRM</name>
<dbReference type="InterPro" id="IPR021617">
    <property type="entry name" value="DUF3231"/>
</dbReference>
<evidence type="ECO:0000313" key="2">
    <source>
        <dbReference type="Proteomes" id="UP000295063"/>
    </source>
</evidence>
<evidence type="ECO:0000313" key="1">
    <source>
        <dbReference type="EMBL" id="TCL40302.1"/>
    </source>
</evidence>
<dbReference type="AlphaFoldDB" id="A0A4R1Q5G9"/>
<dbReference type="Pfam" id="PF11553">
    <property type="entry name" value="DUF3231"/>
    <property type="match status" value="2"/>
</dbReference>
<comment type="caution">
    <text evidence="1">The sequence shown here is derived from an EMBL/GenBank/DDBJ whole genome shotgun (WGS) entry which is preliminary data.</text>
</comment>
<sequence length="235" mass="26486">MTLHNHLPLTSTEIGSLWTQYQNDSLAICLLSHFLQNIEDEDIKSIVQTGLRVAENNIKTITLILSEAKFPIPQGFTQEDVNLHAPRIFLDAFYLYYLKHMARLGLAAYSLSVSLAAREDIRKFYQNCLYATVEIDNKVTSCMLAKGIYIRSPYIPPDKEVEFVKDASYLGSLFGKKRLLNVIEIGNLFSNLQANIIGEALMTAFSQVVTSQTVRDYLLRGKEIASNHVNLFSAS</sequence>
<keyword evidence="2" id="KW-1185">Reference proteome</keyword>
<dbReference type="OrthoDB" id="1675670at2"/>
<accession>A0A4R1Q5G9</accession>
<organism evidence="1 2">
    <name type="scientific">Anaerospora hongkongensis</name>
    <dbReference type="NCBI Taxonomy" id="244830"/>
    <lineage>
        <taxon>Bacteria</taxon>
        <taxon>Bacillati</taxon>
        <taxon>Bacillota</taxon>
        <taxon>Negativicutes</taxon>
        <taxon>Selenomonadales</taxon>
        <taxon>Sporomusaceae</taxon>
        <taxon>Anaerospora</taxon>
    </lineage>
</organism>
<proteinExistence type="predicted"/>
<dbReference type="Gene3D" id="1.20.1260.10">
    <property type="match status" value="2"/>
</dbReference>
<protein>
    <submittedName>
        <fullName evidence="1">Uncharacterized protein DUF3231</fullName>
    </submittedName>
</protein>
<gene>
    <name evidence="1" type="ORF">EV210_101503</name>
</gene>